<dbReference type="GO" id="GO:0006506">
    <property type="term" value="P:GPI anchor biosynthetic process"/>
    <property type="evidence" value="ECO:0007669"/>
    <property type="project" value="InterPro"/>
</dbReference>
<evidence type="ECO:0000256" key="1">
    <source>
        <dbReference type="ARBA" id="ARBA00004141"/>
    </source>
</evidence>
<dbReference type="AlphaFoldDB" id="A0AAW1U5Z0"/>
<sequence length="348" mass="40760">MKIKIQELTFRCINKKIFLLLKRYFYVILTFVLCFLIYTEVISYLINKKDWIHLQCTYPKQCLKVLLVADPQITGNEQIKILTRLAQYDSDSYIQKTYIHAFNFVKPNITIFLGDLMDEGSTTTNEKYNEYLKRLNNIFPQSESTKIWLPGDNDIGGEGFDRVTSAKVKRYKTAFNQPETLHFNGVTFLKINQMMHSYPKVEQRRDFYNTSQIFVILSHVPLLFRPNFFSEKVLSKAQPHIIFAAHEHKAMIVSTDGLLREDRQIVPLMRGDNKVYKFNLGSSDLYEILVPTCSYRMGTTSVGFGFAIIEKDEVQYTVLWSPSRFQQLWSYILMILLILIGFICFILF</sequence>
<organism evidence="7 8">
    <name type="scientific">Henosepilachna vigintioctopunctata</name>
    <dbReference type="NCBI Taxonomy" id="420089"/>
    <lineage>
        <taxon>Eukaryota</taxon>
        <taxon>Metazoa</taxon>
        <taxon>Ecdysozoa</taxon>
        <taxon>Arthropoda</taxon>
        <taxon>Hexapoda</taxon>
        <taxon>Insecta</taxon>
        <taxon>Pterygota</taxon>
        <taxon>Neoptera</taxon>
        <taxon>Endopterygota</taxon>
        <taxon>Coleoptera</taxon>
        <taxon>Polyphaga</taxon>
        <taxon>Cucujiformia</taxon>
        <taxon>Coccinelloidea</taxon>
        <taxon>Coccinellidae</taxon>
        <taxon>Epilachninae</taxon>
        <taxon>Epilachnini</taxon>
        <taxon>Henosepilachna</taxon>
    </lineage>
</organism>
<dbReference type="InterPro" id="IPR033308">
    <property type="entry name" value="PGAP5/Cdc1/Ted1"/>
</dbReference>
<feature type="transmembrane region" description="Helical" evidence="5">
    <location>
        <begin position="24"/>
        <end position="46"/>
    </location>
</feature>
<dbReference type="InterPro" id="IPR004843">
    <property type="entry name" value="Calcineurin-like_PHP"/>
</dbReference>
<evidence type="ECO:0000256" key="5">
    <source>
        <dbReference type="SAM" id="Phobius"/>
    </source>
</evidence>
<dbReference type="GO" id="GO:0016787">
    <property type="term" value="F:hydrolase activity"/>
    <property type="evidence" value="ECO:0007669"/>
    <property type="project" value="InterPro"/>
</dbReference>
<dbReference type="EMBL" id="JARQZJ010000047">
    <property type="protein sequence ID" value="KAK9878404.1"/>
    <property type="molecule type" value="Genomic_DNA"/>
</dbReference>
<reference evidence="7 8" key="1">
    <citation type="submission" date="2023-03" db="EMBL/GenBank/DDBJ databases">
        <title>Genome insight into feeding habits of ladybird beetles.</title>
        <authorList>
            <person name="Li H.-S."/>
            <person name="Huang Y.-H."/>
            <person name="Pang H."/>
        </authorList>
    </citation>
    <scope>NUCLEOTIDE SEQUENCE [LARGE SCALE GENOMIC DNA]</scope>
    <source>
        <strain evidence="7">SYSU_2023b</strain>
        <tissue evidence="7">Whole body</tissue>
    </source>
</reference>
<name>A0AAW1U5Z0_9CUCU</name>
<evidence type="ECO:0000259" key="6">
    <source>
        <dbReference type="Pfam" id="PF00149"/>
    </source>
</evidence>
<comment type="caution">
    <text evidence="7">The sequence shown here is derived from an EMBL/GenBank/DDBJ whole genome shotgun (WGS) entry which is preliminary data.</text>
</comment>
<dbReference type="Gene3D" id="3.60.21.10">
    <property type="match status" value="1"/>
</dbReference>
<keyword evidence="4 5" id="KW-0472">Membrane</keyword>
<evidence type="ECO:0000256" key="3">
    <source>
        <dbReference type="ARBA" id="ARBA00022989"/>
    </source>
</evidence>
<keyword evidence="3 5" id="KW-1133">Transmembrane helix</keyword>
<dbReference type="InterPro" id="IPR029052">
    <property type="entry name" value="Metallo-depent_PP-like"/>
</dbReference>
<evidence type="ECO:0000313" key="8">
    <source>
        <dbReference type="Proteomes" id="UP001431783"/>
    </source>
</evidence>
<dbReference type="GO" id="GO:0005783">
    <property type="term" value="C:endoplasmic reticulum"/>
    <property type="evidence" value="ECO:0007669"/>
    <property type="project" value="TreeGrafter"/>
</dbReference>
<protein>
    <recommendedName>
        <fullName evidence="6">Calcineurin-like phosphoesterase domain-containing protein</fullName>
    </recommendedName>
</protein>
<evidence type="ECO:0000313" key="7">
    <source>
        <dbReference type="EMBL" id="KAK9878404.1"/>
    </source>
</evidence>
<dbReference type="Pfam" id="PF00149">
    <property type="entry name" value="Metallophos"/>
    <property type="match status" value="1"/>
</dbReference>
<dbReference type="SUPFAM" id="SSF56300">
    <property type="entry name" value="Metallo-dependent phosphatases"/>
    <property type="match status" value="1"/>
</dbReference>
<dbReference type="PANTHER" id="PTHR13315:SF4">
    <property type="entry name" value="METALLOPHOSPHOESTERASE, ISOFORM E"/>
    <property type="match status" value="1"/>
</dbReference>
<dbReference type="PANTHER" id="PTHR13315">
    <property type="entry name" value="METALLO PHOSPHOESTERASE RELATED"/>
    <property type="match status" value="1"/>
</dbReference>
<keyword evidence="8" id="KW-1185">Reference proteome</keyword>
<feature type="transmembrane region" description="Helical" evidence="5">
    <location>
        <begin position="328"/>
        <end position="347"/>
    </location>
</feature>
<comment type="subcellular location">
    <subcellularLocation>
        <location evidence="1">Membrane</location>
        <topology evidence="1">Multi-pass membrane protein</topology>
    </subcellularLocation>
</comment>
<gene>
    <name evidence="7" type="ORF">WA026_021710</name>
</gene>
<feature type="domain" description="Calcineurin-like phosphoesterase" evidence="6">
    <location>
        <begin position="64"/>
        <end position="249"/>
    </location>
</feature>
<keyword evidence="2 5" id="KW-0812">Transmembrane</keyword>
<accession>A0AAW1U5Z0</accession>
<proteinExistence type="predicted"/>
<evidence type="ECO:0000256" key="2">
    <source>
        <dbReference type="ARBA" id="ARBA00022692"/>
    </source>
</evidence>
<dbReference type="GO" id="GO:0016020">
    <property type="term" value="C:membrane"/>
    <property type="evidence" value="ECO:0007669"/>
    <property type="project" value="UniProtKB-SubCell"/>
</dbReference>
<evidence type="ECO:0000256" key="4">
    <source>
        <dbReference type="ARBA" id="ARBA00023136"/>
    </source>
</evidence>
<dbReference type="Proteomes" id="UP001431783">
    <property type="component" value="Unassembled WGS sequence"/>
</dbReference>